<dbReference type="Proteomes" id="UP001178507">
    <property type="component" value="Unassembled WGS sequence"/>
</dbReference>
<feature type="signal peptide" evidence="1">
    <location>
        <begin position="1"/>
        <end position="21"/>
    </location>
</feature>
<name>A0AA36NJU5_9DINO</name>
<gene>
    <name evidence="2" type="ORF">EVOR1521_LOCUS30941</name>
</gene>
<organism evidence="2 3">
    <name type="scientific">Effrenium voratum</name>
    <dbReference type="NCBI Taxonomy" id="2562239"/>
    <lineage>
        <taxon>Eukaryota</taxon>
        <taxon>Sar</taxon>
        <taxon>Alveolata</taxon>
        <taxon>Dinophyceae</taxon>
        <taxon>Suessiales</taxon>
        <taxon>Symbiodiniaceae</taxon>
        <taxon>Effrenium</taxon>
    </lineage>
</organism>
<feature type="chain" id="PRO_5041457913" evidence="1">
    <location>
        <begin position="22"/>
        <end position="545"/>
    </location>
</feature>
<dbReference type="AlphaFoldDB" id="A0AA36NJU5"/>
<keyword evidence="1" id="KW-0732">Signal</keyword>
<comment type="caution">
    <text evidence="2">The sequence shown here is derived from an EMBL/GenBank/DDBJ whole genome shotgun (WGS) entry which is preliminary data.</text>
</comment>
<evidence type="ECO:0000313" key="3">
    <source>
        <dbReference type="Proteomes" id="UP001178507"/>
    </source>
</evidence>
<protein>
    <submittedName>
        <fullName evidence="2">Uncharacterized protein</fullName>
    </submittedName>
</protein>
<keyword evidence="3" id="KW-1185">Reference proteome</keyword>
<reference evidence="2" key="1">
    <citation type="submission" date="2023-08" db="EMBL/GenBank/DDBJ databases">
        <authorList>
            <person name="Chen Y."/>
            <person name="Shah S."/>
            <person name="Dougan E. K."/>
            <person name="Thang M."/>
            <person name="Chan C."/>
        </authorList>
    </citation>
    <scope>NUCLEOTIDE SEQUENCE</scope>
</reference>
<evidence type="ECO:0000313" key="2">
    <source>
        <dbReference type="EMBL" id="CAJ1409984.1"/>
    </source>
</evidence>
<dbReference type="EMBL" id="CAUJNA010003799">
    <property type="protein sequence ID" value="CAJ1409984.1"/>
    <property type="molecule type" value="Genomic_DNA"/>
</dbReference>
<accession>A0AA36NJU5</accession>
<proteinExistence type="predicted"/>
<evidence type="ECO:0000256" key="1">
    <source>
        <dbReference type="SAM" id="SignalP"/>
    </source>
</evidence>
<sequence length="545" mass="60483">MRKAAALCLACGLSFTANTWRQSGKGATLAKAKGPSAAKGPSVTPDCVPCPSTALEVTTFYKHDKLKPAVSVLWPAFPWRVRARSRVQLVLQLPKHYKACNEAQNYLAWFGASKAEVLFAARGSANASETAEGRLTLDFVVQDAGVYDVWIWAFGRSSTRAVRFPRAMVATSTGDGFFPDPSGVEVPERQCQLGQDSFNDGRWVKVSALRFAHCDLCTPDGFVYLSPTCHWALPPSPEHVLRRAAGRSSPLWVVFMGNSVSRGSAHAIMDFLGRSSLREFWNLQHPLDPGYGTAVKCWGWFDAQIDNVRVSYSDDFRLIKYNASGVAQSFARRMGQIISEGVNLLVLSQPLFVDDWRRAIARLLKNLRPWLPLLRGRVVLAMEKLGPWTPWGCMLPLRNETLQESVWRHLRVVTAKWPAHLRALLDRRLLVVDETSLALPMFFNMQEAGSLNWHRYKQNASARSVMGAVPSMMGRLYLMELLRTSEQLPERSGGGSLGARVCAECPQQGCCPWTPPAVLPAHSLSNAGMDFLDMKNLSLSSCAKR</sequence>